<feature type="compositionally biased region" description="Polar residues" evidence="1">
    <location>
        <begin position="125"/>
        <end position="139"/>
    </location>
</feature>
<feature type="compositionally biased region" description="Polar residues" evidence="1">
    <location>
        <begin position="61"/>
        <end position="71"/>
    </location>
</feature>
<feature type="compositionally biased region" description="Basic and acidic residues" evidence="1">
    <location>
        <begin position="22"/>
        <end position="32"/>
    </location>
</feature>
<reference evidence="2" key="1">
    <citation type="submission" date="2021-05" db="EMBL/GenBank/DDBJ databases">
        <authorList>
            <person name="Alioto T."/>
            <person name="Alioto T."/>
            <person name="Gomez Garrido J."/>
        </authorList>
    </citation>
    <scope>NUCLEOTIDE SEQUENCE</scope>
</reference>
<accession>A0A8D8CDU5</accession>
<dbReference type="EMBL" id="HBUE01118795">
    <property type="protein sequence ID" value="CAG6491475.1"/>
    <property type="molecule type" value="Transcribed_RNA"/>
</dbReference>
<feature type="compositionally biased region" description="Low complexity" evidence="1">
    <location>
        <begin position="113"/>
        <end position="124"/>
    </location>
</feature>
<evidence type="ECO:0000256" key="1">
    <source>
        <dbReference type="SAM" id="MobiDB-lite"/>
    </source>
</evidence>
<name>A0A8D8CDU5_CULPI</name>
<feature type="region of interest" description="Disordered" evidence="1">
    <location>
        <begin position="1"/>
        <end position="143"/>
    </location>
</feature>
<evidence type="ECO:0000313" key="2">
    <source>
        <dbReference type="EMBL" id="CAG6491477.1"/>
    </source>
</evidence>
<proteinExistence type="predicted"/>
<protein>
    <submittedName>
        <fullName evidence="2">(northern house mosquito) hypothetical protein</fullName>
    </submittedName>
</protein>
<sequence length="171" mass="18582">MTTVTGKELLSMNGQGGSQAGRRYDGVEERIRPNRKAPVTFRSARMTAKHTDISKRDNDQLYLSSLPSNDNNVDDTGAPPLPLELTPDARPPAESVHLKGTGLDPQRHTESNRPTSTPSRTPRSQMLNASKSNLSNNPESKVAKSLTKLRLEKRSRGAGTAVINNEIVSPA</sequence>
<dbReference type="EMBL" id="HBUE01118796">
    <property type="protein sequence ID" value="CAG6491477.1"/>
    <property type="molecule type" value="Transcribed_RNA"/>
</dbReference>
<dbReference type="AlphaFoldDB" id="A0A8D8CDU5"/>
<organism evidence="2">
    <name type="scientific">Culex pipiens</name>
    <name type="common">House mosquito</name>
    <dbReference type="NCBI Taxonomy" id="7175"/>
    <lineage>
        <taxon>Eukaryota</taxon>
        <taxon>Metazoa</taxon>
        <taxon>Ecdysozoa</taxon>
        <taxon>Arthropoda</taxon>
        <taxon>Hexapoda</taxon>
        <taxon>Insecta</taxon>
        <taxon>Pterygota</taxon>
        <taxon>Neoptera</taxon>
        <taxon>Endopterygota</taxon>
        <taxon>Diptera</taxon>
        <taxon>Nematocera</taxon>
        <taxon>Culicoidea</taxon>
        <taxon>Culicidae</taxon>
        <taxon>Culicinae</taxon>
        <taxon>Culicini</taxon>
        <taxon>Culex</taxon>
        <taxon>Culex</taxon>
    </lineage>
</organism>
<feature type="compositionally biased region" description="Basic and acidic residues" evidence="1">
    <location>
        <begin position="49"/>
        <end position="59"/>
    </location>
</feature>